<sequence>MSNHPHVPSLIAPTPHPHIPPPIAPTSHPRVPPLVDTTQEAHAGRESSIVWTGNTKKIQLTKPGVFEMPRGERIIVPFDRQLRAYGEVASLLSSACGRIATDSNNVPSNFDSWPKVPKSYKDDCFNILKL</sequence>
<reference evidence="2 3" key="1">
    <citation type="submission" date="2019-04" db="EMBL/GenBank/DDBJ databases">
        <title>An improved genome assembly and genetic linkage map for asparagus bean, Vigna unguiculata ssp. sesquipedialis.</title>
        <authorList>
            <person name="Xia Q."/>
            <person name="Zhang R."/>
            <person name="Dong Y."/>
        </authorList>
    </citation>
    <scope>NUCLEOTIDE SEQUENCE [LARGE SCALE GENOMIC DNA]</scope>
    <source>
        <tissue evidence="2">Leaf</tissue>
    </source>
</reference>
<evidence type="ECO:0000313" key="3">
    <source>
        <dbReference type="Proteomes" id="UP000501690"/>
    </source>
</evidence>
<gene>
    <name evidence="2" type="ORF">DEO72_LG6g1166</name>
</gene>
<evidence type="ECO:0000256" key="1">
    <source>
        <dbReference type="SAM" id="MobiDB-lite"/>
    </source>
</evidence>
<feature type="region of interest" description="Disordered" evidence="1">
    <location>
        <begin position="1"/>
        <end position="46"/>
    </location>
</feature>
<accession>A0A4D6M6P1</accession>
<protein>
    <submittedName>
        <fullName evidence="2">Uncharacterized protein</fullName>
    </submittedName>
</protein>
<keyword evidence="3" id="KW-1185">Reference proteome</keyword>
<dbReference type="EMBL" id="CP039350">
    <property type="protein sequence ID" value="QCD96463.1"/>
    <property type="molecule type" value="Genomic_DNA"/>
</dbReference>
<dbReference type="Proteomes" id="UP000501690">
    <property type="component" value="Linkage Group LG6"/>
</dbReference>
<name>A0A4D6M6P1_VIGUN</name>
<proteinExistence type="predicted"/>
<feature type="compositionally biased region" description="Pro residues" evidence="1">
    <location>
        <begin position="14"/>
        <end position="24"/>
    </location>
</feature>
<evidence type="ECO:0000313" key="2">
    <source>
        <dbReference type="EMBL" id="QCD96463.1"/>
    </source>
</evidence>
<dbReference type="AlphaFoldDB" id="A0A4D6M6P1"/>
<organism evidence="2 3">
    <name type="scientific">Vigna unguiculata</name>
    <name type="common">Cowpea</name>
    <dbReference type="NCBI Taxonomy" id="3917"/>
    <lineage>
        <taxon>Eukaryota</taxon>
        <taxon>Viridiplantae</taxon>
        <taxon>Streptophyta</taxon>
        <taxon>Embryophyta</taxon>
        <taxon>Tracheophyta</taxon>
        <taxon>Spermatophyta</taxon>
        <taxon>Magnoliopsida</taxon>
        <taxon>eudicotyledons</taxon>
        <taxon>Gunneridae</taxon>
        <taxon>Pentapetalae</taxon>
        <taxon>rosids</taxon>
        <taxon>fabids</taxon>
        <taxon>Fabales</taxon>
        <taxon>Fabaceae</taxon>
        <taxon>Papilionoideae</taxon>
        <taxon>50 kb inversion clade</taxon>
        <taxon>NPAAA clade</taxon>
        <taxon>indigoferoid/millettioid clade</taxon>
        <taxon>Phaseoleae</taxon>
        <taxon>Vigna</taxon>
    </lineage>
</organism>